<dbReference type="HOGENOM" id="CLU_530666_0_0_10"/>
<reference evidence="1 2" key="1">
    <citation type="submission" date="2011-08" db="EMBL/GenBank/DDBJ databases">
        <title>The Genome Sequence of Alistipes indistinctus YIT 12060.</title>
        <authorList>
            <consortium name="The Broad Institute Genome Sequencing Platform"/>
            <person name="Earl A."/>
            <person name="Ward D."/>
            <person name="Feldgarden M."/>
            <person name="Gevers D."/>
            <person name="Morotomi M."/>
            <person name="Young S.K."/>
            <person name="Zeng Q."/>
            <person name="Gargeya S."/>
            <person name="Fitzgerald M."/>
            <person name="Haas B."/>
            <person name="Abouelleil A."/>
            <person name="Alvarado L."/>
            <person name="Arachchi H.M."/>
            <person name="Berlin A."/>
            <person name="Brown A."/>
            <person name="Chapman S.B."/>
            <person name="Chen Z."/>
            <person name="Dunbar C."/>
            <person name="Freedman E."/>
            <person name="Gearin G."/>
            <person name="Gellesch M."/>
            <person name="Goldberg J."/>
            <person name="Griggs A."/>
            <person name="Gujja S."/>
            <person name="Heiman D."/>
            <person name="Howarth C."/>
            <person name="Larson L."/>
            <person name="Lui A."/>
            <person name="MacDonald P.J.P."/>
            <person name="Montmayeur A."/>
            <person name="Murphy C."/>
            <person name="Neiman D."/>
            <person name="Pearson M."/>
            <person name="Priest M."/>
            <person name="Roberts A."/>
            <person name="Saif S."/>
            <person name="Shea T."/>
            <person name="Shenoy N."/>
            <person name="Sisk P."/>
            <person name="Stolte C."/>
            <person name="Sykes S."/>
            <person name="Wortman J."/>
            <person name="Nusbaum C."/>
            <person name="Birren B."/>
        </authorList>
    </citation>
    <scope>NUCLEOTIDE SEQUENCE [LARGE SCALE GENOMIC DNA]</scope>
    <source>
        <strain evidence="1 2">YIT 12060</strain>
    </source>
</reference>
<dbReference type="RefSeq" id="WP_009134942.1">
    <property type="nucleotide sequence ID" value="NZ_CP102250.1"/>
</dbReference>
<dbReference type="GeneID" id="92814842"/>
<sequence length="524" mass="58576">MSKCKRILLTLVVALLPICGWGQVSARVAGLEGNSKYMALLLQEKQLHQREDSVMNVISQTRKLFAAATAEREKYGQEILRLEGELFDIRNRIGEVGNSINVIEQEYVLEHMDAPALPVTAPQSPAVTVAEDSLKKQVPNLVFNDYFKAHLSPNDYSSLCRSQEKEVVPPVLINTFLDNYRQMEELAATYSTAPRPEAEEAYSKLQTIKGINDVLADSLAHVWNYIYDNKVYAYNYLLDKMNKSELLDDFEKQFRETNQRIASARDQVASAVVYGYPLRKKLVLSYEMALAGILGYTQARDSLAKVLKEVDVLDYNLPPVDPTPRNFIEYGNIEVTSPAKYNSSHPIPQNEVFKYGTVYKVQVGNFIRTQPVSIFRNVSPLCYEKQEDGRYSYYAGAFRELPEAQAAVEQLTKLGFRKPQIVVWRDGIFESLGEEAASASAASSDQQEVFYRVEIGGEGEEMSAGVKEILSSVAQDKEVSRASAPDGGYIYTVGSFGDRESAERLAELLGAVDGVTAKVLELKN</sequence>
<name>G5H950_9BACT</name>
<evidence type="ECO:0008006" key="3">
    <source>
        <dbReference type="Google" id="ProtNLM"/>
    </source>
</evidence>
<dbReference type="PATRIC" id="fig|742725.3.peg.2203"/>
<dbReference type="AlphaFoldDB" id="G5H950"/>
<organism evidence="1 2">
    <name type="scientific">Alistipes indistinctus YIT 12060</name>
    <dbReference type="NCBI Taxonomy" id="742725"/>
    <lineage>
        <taxon>Bacteria</taxon>
        <taxon>Pseudomonadati</taxon>
        <taxon>Bacteroidota</taxon>
        <taxon>Bacteroidia</taxon>
        <taxon>Bacteroidales</taxon>
        <taxon>Rikenellaceae</taxon>
        <taxon>Alistipes</taxon>
    </lineage>
</organism>
<dbReference type="EMBL" id="ADLD01000013">
    <property type="protein sequence ID" value="EHB92087.1"/>
    <property type="molecule type" value="Genomic_DNA"/>
</dbReference>
<evidence type="ECO:0000313" key="1">
    <source>
        <dbReference type="EMBL" id="EHB92087.1"/>
    </source>
</evidence>
<dbReference type="STRING" id="742725.HMPREF9450_02136"/>
<accession>G5H950</accession>
<keyword evidence="2" id="KW-1185">Reference proteome</keyword>
<comment type="caution">
    <text evidence="1">The sequence shown here is derived from an EMBL/GenBank/DDBJ whole genome shotgun (WGS) entry which is preliminary data.</text>
</comment>
<gene>
    <name evidence="1" type="ORF">HMPREF9450_02136</name>
</gene>
<dbReference type="Proteomes" id="UP000006008">
    <property type="component" value="Unassembled WGS sequence"/>
</dbReference>
<proteinExistence type="predicted"/>
<evidence type="ECO:0000313" key="2">
    <source>
        <dbReference type="Proteomes" id="UP000006008"/>
    </source>
</evidence>
<protein>
    <recommendedName>
        <fullName evidence="3">SPOR domain-containing protein</fullName>
    </recommendedName>
</protein>
<dbReference type="eggNOG" id="ENOG5032XDY">
    <property type="taxonomic scope" value="Bacteria"/>
</dbReference>
<dbReference type="OrthoDB" id="1004197at2"/>